<keyword evidence="6 8" id="KW-0408">Iron</keyword>
<keyword evidence="9" id="KW-0472">Membrane</keyword>
<reference evidence="10 11" key="1">
    <citation type="submission" date="2024-03" db="EMBL/GenBank/DDBJ databases">
        <title>A high-quality draft genome sequence of Diaporthe vaccinii, a causative agent of upright dieback and viscid rot disease in cranberry plants.</title>
        <authorList>
            <person name="Sarrasin M."/>
            <person name="Lang B.F."/>
            <person name="Burger G."/>
        </authorList>
    </citation>
    <scope>NUCLEOTIDE SEQUENCE [LARGE SCALE GENOMIC DNA]</scope>
    <source>
        <strain evidence="10 11">IS7</strain>
    </source>
</reference>
<evidence type="ECO:0000256" key="4">
    <source>
        <dbReference type="ARBA" id="ARBA00022723"/>
    </source>
</evidence>
<evidence type="ECO:0000313" key="11">
    <source>
        <dbReference type="Proteomes" id="UP001600888"/>
    </source>
</evidence>
<dbReference type="Proteomes" id="UP001600888">
    <property type="component" value="Unassembled WGS sequence"/>
</dbReference>
<dbReference type="PANTHER" id="PTHR24305:SF230">
    <property type="entry name" value="P450, PUTATIVE (EUROFUNG)-RELATED"/>
    <property type="match status" value="1"/>
</dbReference>
<keyword evidence="3 8" id="KW-0349">Heme</keyword>
<dbReference type="InterPro" id="IPR050121">
    <property type="entry name" value="Cytochrome_P450_monoxygenase"/>
</dbReference>
<dbReference type="SUPFAM" id="SSF48264">
    <property type="entry name" value="Cytochrome P450"/>
    <property type="match status" value="1"/>
</dbReference>
<dbReference type="InterPro" id="IPR002401">
    <property type="entry name" value="Cyt_P450_E_grp-I"/>
</dbReference>
<evidence type="ECO:0000256" key="1">
    <source>
        <dbReference type="ARBA" id="ARBA00001971"/>
    </source>
</evidence>
<comment type="similarity">
    <text evidence="2 8">Belongs to the cytochrome P450 family.</text>
</comment>
<evidence type="ECO:0000256" key="2">
    <source>
        <dbReference type="ARBA" id="ARBA00010617"/>
    </source>
</evidence>
<evidence type="ECO:0000256" key="7">
    <source>
        <dbReference type="ARBA" id="ARBA00023033"/>
    </source>
</evidence>
<dbReference type="Pfam" id="PF00067">
    <property type="entry name" value="p450"/>
    <property type="match status" value="1"/>
</dbReference>
<organism evidence="10 11">
    <name type="scientific">Diaporthe vaccinii</name>
    <dbReference type="NCBI Taxonomy" id="105482"/>
    <lineage>
        <taxon>Eukaryota</taxon>
        <taxon>Fungi</taxon>
        <taxon>Dikarya</taxon>
        <taxon>Ascomycota</taxon>
        <taxon>Pezizomycotina</taxon>
        <taxon>Sordariomycetes</taxon>
        <taxon>Sordariomycetidae</taxon>
        <taxon>Diaporthales</taxon>
        <taxon>Diaporthaceae</taxon>
        <taxon>Diaporthe</taxon>
        <taxon>Diaporthe eres species complex</taxon>
    </lineage>
</organism>
<keyword evidence="9" id="KW-0812">Transmembrane</keyword>
<comment type="caution">
    <text evidence="10">The sequence shown here is derived from an EMBL/GenBank/DDBJ whole genome shotgun (WGS) entry which is preliminary data.</text>
</comment>
<keyword evidence="9" id="KW-1133">Transmembrane helix</keyword>
<dbReference type="EMBL" id="JBAWTH010000025">
    <property type="protein sequence ID" value="KAL2286332.1"/>
    <property type="molecule type" value="Genomic_DNA"/>
</dbReference>
<dbReference type="PROSITE" id="PS00086">
    <property type="entry name" value="CYTOCHROME_P450"/>
    <property type="match status" value="1"/>
</dbReference>
<evidence type="ECO:0000256" key="3">
    <source>
        <dbReference type="ARBA" id="ARBA00022617"/>
    </source>
</evidence>
<evidence type="ECO:0000256" key="6">
    <source>
        <dbReference type="ARBA" id="ARBA00023004"/>
    </source>
</evidence>
<keyword evidence="11" id="KW-1185">Reference proteome</keyword>
<keyword evidence="4 8" id="KW-0479">Metal-binding</keyword>
<dbReference type="CDD" id="cd11058">
    <property type="entry name" value="CYP60B-like"/>
    <property type="match status" value="1"/>
</dbReference>
<sequence length="560" mass="63159">MHTASAAYVYRLKARPPTLPPSSRSVFAISSSNRSREDTENRMAILNSIVDAGSPVGAGAIVVVILGAILTHQLGLIIYNLFFHPLRAVPGPLLSRATPWPWALRHSVGVQAFYTHRQHEKYGPVVRIGPSHLSFTDPGAWKDIYGHRAGGEKDGNHRMEMSKSPVTSRPIDALPATIVNSDKEEHQRLRRALSHGFSDASIRSQEPLIMKYVDKLMSGLKDRCEEGKPLNMEAWYNWTTFDVVGDLVFGLSFGCLDQFRYNPWVHSMLASIKYGATMSGMKYVGWTAFVQLFFRYVGSKSIKQLNKYTHDMVVSRLNLTQERNDLFEGIVKKQAEWKMSFEQLSANAEILVLAGSETTATLLSGCTYLLLTNPDKMEKLKHEVRSAFASESEITATSVNKLSYMLGVLNEALRLYPPVTSSLVRVVPPGGDMITDHWVPEGTMVECQHWSMNHSAENWNDPRAFKPERFMEDIPGNKLEALQAFSVGPRNCIGRNLAYVEMRIILARLIYNFDLRLAEDSHRWIERQRSYALWARIPLNCYLTRVSPGPREQPLATVSE</sequence>
<evidence type="ECO:0008006" key="12">
    <source>
        <dbReference type="Google" id="ProtNLM"/>
    </source>
</evidence>
<evidence type="ECO:0000313" key="10">
    <source>
        <dbReference type="EMBL" id="KAL2286332.1"/>
    </source>
</evidence>
<feature type="transmembrane region" description="Helical" evidence="9">
    <location>
        <begin position="56"/>
        <end position="82"/>
    </location>
</feature>
<dbReference type="PRINTS" id="PR00385">
    <property type="entry name" value="P450"/>
</dbReference>
<proteinExistence type="inferred from homology"/>
<dbReference type="InterPro" id="IPR001128">
    <property type="entry name" value="Cyt_P450"/>
</dbReference>
<protein>
    <recommendedName>
        <fullName evidence="12">Isotrichodermin C-15 hydroxylase</fullName>
    </recommendedName>
</protein>
<evidence type="ECO:0000256" key="8">
    <source>
        <dbReference type="RuleBase" id="RU000461"/>
    </source>
</evidence>
<keyword evidence="5 8" id="KW-0560">Oxidoreductase</keyword>
<dbReference type="Gene3D" id="1.10.630.10">
    <property type="entry name" value="Cytochrome P450"/>
    <property type="match status" value="1"/>
</dbReference>
<comment type="cofactor">
    <cofactor evidence="1">
        <name>heme</name>
        <dbReference type="ChEBI" id="CHEBI:30413"/>
    </cofactor>
</comment>
<keyword evidence="7 8" id="KW-0503">Monooxygenase</keyword>
<accession>A0ABR4EV72</accession>
<evidence type="ECO:0000256" key="5">
    <source>
        <dbReference type="ARBA" id="ARBA00023002"/>
    </source>
</evidence>
<dbReference type="PRINTS" id="PR00463">
    <property type="entry name" value="EP450I"/>
</dbReference>
<gene>
    <name evidence="10" type="ORF">FJTKL_07107</name>
</gene>
<evidence type="ECO:0000256" key="9">
    <source>
        <dbReference type="SAM" id="Phobius"/>
    </source>
</evidence>
<dbReference type="InterPro" id="IPR017972">
    <property type="entry name" value="Cyt_P450_CS"/>
</dbReference>
<dbReference type="InterPro" id="IPR036396">
    <property type="entry name" value="Cyt_P450_sf"/>
</dbReference>
<dbReference type="PANTHER" id="PTHR24305">
    <property type="entry name" value="CYTOCHROME P450"/>
    <property type="match status" value="1"/>
</dbReference>
<name>A0ABR4EV72_9PEZI</name>